<accession>A0A3D9H5D4</accession>
<dbReference type="Proteomes" id="UP000256845">
    <property type="component" value="Unassembled WGS sequence"/>
</dbReference>
<dbReference type="AlphaFoldDB" id="A0A3D9H5D4"/>
<feature type="domain" description="Aminoglycoside phosphotransferase" evidence="1">
    <location>
        <begin position="146"/>
        <end position="212"/>
    </location>
</feature>
<evidence type="ECO:0000259" key="1">
    <source>
        <dbReference type="Pfam" id="PF01636"/>
    </source>
</evidence>
<name>A0A3D9H5D4_9PROT</name>
<dbReference type="GO" id="GO:0016740">
    <property type="term" value="F:transferase activity"/>
    <property type="evidence" value="ECO:0007669"/>
    <property type="project" value="UniProtKB-KW"/>
</dbReference>
<dbReference type="RefSeq" id="WP_115939027.1">
    <property type="nucleotide sequence ID" value="NZ_QRDW01000014.1"/>
</dbReference>
<dbReference type="SUPFAM" id="SSF56112">
    <property type="entry name" value="Protein kinase-like (PK-like)"/>
    <property type="match status" value="1"/>
</dbReference>
<comment type="caution">
    <text evidence="2">The sequence shown here is derived from an EMBL/GenBank/DDBJ whole genome shotgun (WGS) entry which is preliminary data.</text>
</comment>
<evidence type="ECO:0000313" key="2">
    <source>
        <dbReference type="EMBL" id="RED44690.1"/>
    </source>
</evidence>
<reference evidence="2 3" key="1">
    <citation type="submission" date="2018-07" db="EMBL/GenBank/DDBJ databases">
        <title>Genomic Encyclopedia of Type Strains, Phase III (KMG-III): the genomes of soil and plant-associated and newly described type strains.</title>
        <authorList>
            <person name="Whitman W."/>
        </authorList>
    </citation>
    <scope>NUCLEOTIDE SEQUENCE [LARGE SCALE GENOMIC DNA]</scope>
    <source>
        <strain evidence="2 3">CECT 8488</strain>
    </source>
</reference>
<organism evidence="2 3">
    <name type="scientific">Aestuariispira insulae</name>
    <dbReference type="NCBI Taxonomy" id="1461337"/>
    <lineage>
        <taxon>Bacteria</taxon>
        <taxon>Pseudomonadati</taxon>
        <taxon>Pseudomonadota</taxon>
        <taxon>Alphaproteobacteria</taxon>
        <taxon>Rhodospirillales</taxon>
        <taxon>Kiloniellaceae</taxon>
        <taxon>Aestuariispira</taxon>
    </lineage>
</organism>
<sequence>MTAMPQIAKDLIGAHRIADVFPMRKDYRNRVWRVVGGNQDRYIVKRFDNRIVFENELIAVHTLNRLGLPCPEIHSTGGLTVVYLDSGGRDLRHFGASAVRQAGFALRRLHDVPGEVFEETALQIPTQPNQARIIAERNGYPHRTGTVWCHGDFHPGNILFDGNGQFLHMIDFEDFAPGDPLADLAIGCVEFASHRPNEASRIIGALCGGYFDTAERDARFEEWQDPEIRLLLVEAAFQIVESWARANRRQDLITWYAGSKPAILKAIA</sequence>
<proteinExistence type="predicted"/>
<gene>
    <name evidence="2" type="ORF">DFP90_11452</name>
</gene>
<dbReference type="OrthoDB" id="179763at2"/>
<dbReference type="InterPro" id="IPR002575">
    <property type="entry name" value="Aminoglycoside_PTrfase"/>
</dbReference>
<dbReference type="InterPro" id="IPR011009">
    <property type="entry name" value="Kinase-like_dom_sf"/>
</dbReference>
<keyword evidence="2" id="KW-0808">Transferase</keyword>
<dbReference type="Pfam" id="PF01636">
    <property type="entry name" value="APH"/>
    <property type="match status" value="2"/>
</dbReference>
<keyword evidence="3" id="KW-1185">Reference proteome</keyword>
<dbReference type="EMBL" id="QRDW01000014">
    <property type="protein sequence ID" value="RED44690.1"/>
    <property type="molecule type" value="Genomic_DNA"/>
</dbReference>
<dbReference type="Gene3D" id="3.90.1200.10">
    <property type="match status" value="1"/>
</dbReference>
<feature type="domain" description="Aminoglycoside phosphotransferase" evidence="1">
    <location>
        <begin position="23"/>
        <end position="132"/>
    </location>
</feature>
<evidence type="ECO:0000313" key="3">
    <source>
        <dbReference type="Proteomes" id="UP000256845"/>
    </source>
</evidence>
<protein>
    <submittedName>
        <fullName evidence="2">Phosphotransferase family enzyme</fullName>
    </submittedName>
</protein>